<dbReference type="EC" id="2.5.1.18" evidence="1"/>
<evidence type="ECO:0000259" key="5">
    <source>
        <dbReference type="PROSITE" id="PS50405"/>
    </source>
</evidence>
<dbReference type="PANTHER" id="PTHR44051:SF9">
    <property type="entry name" value="GLUTATHIONE S-TRANSFERASE 1"/>
    <property type="match status" value="1"/>
</dbReference>
<accession>A0A1H9ITB2</accession>
<dbReference type="FunFam" id="3.40.30.10:FF:000156">
    <property type="entry name" value="Glutathione S-transferase 1"/>
    <property type="match status" value="1"/>
</dbReference>
<dbReference type="STRING" id="489703.SAMN04488038_110164"/>
<dbReference type="GO" id="GO:0004364">
    <property type="term" value="F:glutathione transferase activity"/>
    <property type="evidence" value="ECO:0007669"/>
    <property type="project" value="UniProtKB-EC"/>
</dbReference>
<dbReference type="Pfam" id="PF13409">
    <property type="entry name" value="GST_N_2"/>
    <property type="match status" value="1"/>
</dbReference>
<dbReference type="GO" id="GO:0005737">
    <property type="term" value="C:cytoplasm"/>
    <property type="evidence" value="ECO:0007669"/>
    <property type="project" value="UniProtKB-ARBA"/>
</dbReference>
<feature type="domain" description="GST C-terminal" evidence="5">
    <location>
        <begin position="87"/>
        <end position="210"/>
    </location>
</feature>
<dbReference type="PANTHER" id="PTHR44051">
    <property type="entry name" value="GLUTATHIONE S-TRANSFERASE-RELATED"/>
    <property type="match status" value="1"/>
</dbReference>
<dbReference type="InterPro" id="IPR010987">
    <property type="entry name" value="Glutathione-S-Trfase_C-like"/>
</dbReference>
<dbReference type="InterPro" id="IPR004046">
    <property type="entry name" value="GST_C"/>
</dbReference>
<dbReference type="SUPFAM" id="SSF52833">
    <property type="entry name" value="Thioredoxin-like"/>
    <property type="match status" value="1"/>
</dbReference>
<comment type="catalytic activity">
    <reaction evidence="3">
        <text>RX + glutathione = an S-substituted glutathione + a halide anion + H(+)</text>
        <dbReference type="Rhea" id="RHEA:16437"/>
        <dbReference type="ChEBI" id="CHEBI:15378"/>
        <dbReference type="ChEBI" id="CHEBI:16042"/>
        <dbReference type="ChEBI" id="CHEBI:17792"/>
        <dbReference type="ChEBI" id="CHEBI:57925"/>
        <dbReference type="ChEBI" id="CHEBI:90779"/>
        <dbReference type="EC" id="2.5.1.18"/>
    </reaction>
</comment>
<dbReference type="EMBL" id="FOFS01000010">
    <property type="protein sequence ID" value="SEQ77655.1"/>
    <property type="molecule type" value="Genomic_DNA"/>
</dbReference>
<dbReference type="Gene3D" id="1.20.1050.10">
    <property type="match status" value="1"/>
</dbReference>
<dbReference type="InterPro" id="IPR004045">
    <property type="entry name" value="Glutathione_S-Trfase_N"/>
</dbReference>
<dbReference type="InterPro" id="IPR036249">
    <property type="entry name" value="Thioredoxin-like_sf"/>
</dbReference>
<dbReference type="CDD" id="cd03046">
    <property type="entry name" value="GST_N_GTT1_like"/>
    <property type="match status" value="1"/>
</dbReference>
<dbReference type="Proteomes" id="UP000199233">
    <property type="component" value="Unassembled WGS sequence"/>
</dbReference>
<proteinExistence type="predicted"/>
<evidence type="ECO:0000313" key="7">
    <source>
        <dbReference type="Proteomes" id="UP000199233"/>
    </source>
</evidence>
<evidence type="ECO:0000313" key="6">
    <source>
        <dbReference type="EMBL" id="SEQ77655.1"/>
    </source>
</evidence>
<name>A0A1H9ITB2_9GAMM</name>
<evidence type="ECO:0000259" key="4">
    <source>
        <dbReference type="PROSITE" id="PS50404"/>
    </source>
</evidence>
<dbReference type="SUPFAM" id="SSF47616">
    <property type="entry name" value="GST C-terminal domain-like"/>
    <property type="match status" value="1"/>
</dbReference>
<dbReference type="PROSITE" id="PS50404">
    <property type="entry name" value="GST_NTER"/>
    <property type="match status" value="1"/>
</dbReference>
<evidence type="ECO:0000256" key="3">
    <source>
        <dbReference type="ARBA" id="ARBA00047960"/>
    </source>
</evidence>
<protein>
    <recommendedName>
        <fullName evidence="1">glutathione transferase</fullName>
        <ecNumber evidence="1">2.5.1.18</ecNumber>
    </recommendedName>
</protein>
<dbReference type="GO" id="GO:0004601">
    <property type="term" value="F:peroxidase activity"/>
    <property type="evidence" value="ECO:0007669"/>
    <property type="project" value="UniProtKB-ARBA"/>
</dbReference>
<sequence length="213" mass="23948">MLTVHHLGVSQSERIVWLCEELEIPYTLKRYERDPQTRRAPAEYKALHPQGTAPVISDGELVLPESAAIIEYIGRKYGGGRMSVAPDAPNYADYLYWFHYANGSFMPVLMLQMLGLGLSAAPDHPRMGFVMQRLAQARILIEERLARSDYFAGPQLTGADVMMMFPLSTMRNFSPLDLSQMPATRAYLQRIAARPAYQRAMAKGDPGMPLKLL</sequence>
<dbReference type="AlphaFoldDB" id="A0A1H9ITB2"/>
<organism evidence="6 7">
    <name type="scientific">Solimonas aquatica</name>
    <dbReference type="NCBI Taxonomy" id="489703"/>
    <lineage>
        <taxon>Bacteria</taxon>
        <taxon>Pseudomonadati</taxon>
        <taxon>Pseudomonadota</taxon>
        <taxon>Gammaproteobacteria</taxon>
        <taxon>Nevskiales</taxon>
        <taxon>Nevskiaceae</taxon>
        <taxon>Solimonas</taxon>
    </lineage>
</organism>
<dbReference type="SFLD" id="SFLDG01150">
    <property type="entry name" value="Main.1:_Beta-like"/>
    <property type="match status" value="1"/>
</dbReference>
<dbReference type="SFLD" id="SFLDS00019">
    <property type="entry name" value="Glutathione_Transferase_(cytos"/>
    <property type="match status" value="1"/>
</dbReference>
<dbReference type="Gene3D" id="3.40.30.10">
    <property type="entry name" value="Glutaredoxin"/>
    <property type="match status" value="1"/>
</dbReference>
<keyword evidence="2 6" id="KW-0808">Transferase</keyword>
<dbReference type="InterPro" id="IPR036282">
    <property type="entry name" value="Glutathione-S-Trfase_C_sf"/>
</dbReference>
<dbReference type="OrthoDB" id="9810080at2"/>
<keyword evidence="7" id="KW-1185">Reference proteome</keyword>
<reference evidence="6 7" key="1">
    <citation type="submission" date="2016-10" db="EMBL/GenBank/DDBJ databases">
        <authorList>
            <person name="de Groot N.N."/>
        </authorList>
    </citation>
    <scope>NUCLEOTIDE SEQUENCE [LARGE SCALE GENOMIC DNA]</scope>
    <source>
        <strain evidence="6 7">DSM 25927</strain>
    </source>
</reference>
<dbReference type="SFLD" id="SFLDG00358">
    <property type="entry name" value="Main_(cytGST)"/>
    <property type="match status" value="1"/>
</dbReference>
<dbReference type="InterPro" id="IPR040079">
    <property type="entry name" value="Glutathione_S-Trfase"/>
</dbReference>
<evidence type="ECO:0000256" key="1">
    <source>
        <dbReference type="ARBA" id="ARBA00012452"/>
    </source>
</evidence>
<gene>
    <name evidence="6" type="ORF">SAMN04488038_110164</name>
</gene>
<dbReference type="PROSITE" id="PS50405">
    <property type="entry name" value="GST_CTER"/>
    <property type="match status" value="1"/>
</dbReference>
<feature type="domain" description="GST N-terminal" evidence="4">
    <location>
        <begin position="1"/>
        <end position="81"/>
    </location>
</feature>
<dbReference type="Pfam" id="PF00043">
    <property type="entry name" value="GST_C"/>
    <property type="match status" value="1"/>
</dbReference>
<dbReference type="RefSeq" id="WP_093287202.1">
    <property type="nucleotide sequence ID" value="NZ_FOFS01000010.1"/>
</dbReference>
<evidence type="ECO:0000256" key="2">
    <source>
        <dbReference type="ARBA" id="ARBA00022679"/>
    </source>
</evidence>